<dbReference type="EMBL" id="KV417593">
    <property type="protein sequence ID" value="KZP16425.1"/>
    <property type="molecule type" value="Genomic_DNA"/>
</dbReference>
<dbReference type="InterPro" id="IPR036691">
    <property type="entry name" value="Endo/exonu/phosph_ase_sf"/>
</dbReference>
<keyword evidence="2" id="KW-1185">Reference proteome</keyword>
<name>A0A166F4F3_9AGAM</name>
<accession>A0A166F4F3</accession>
<dbReference type="OrthoDB" id="2840473at2759"/>
<sequence length="119" mass="13945">MSRRPTENPTKLRVWQQNARKSLHVTHCILQQADPEKYDIIAIQEPYLDDKKRTRASPYWHVHYPTNHLLDGQARSRSLFLINTNISSDSYDFLQIPHSDFTGIRFSGEFGNISIINIY</sequence>
<dbReference type="Gene3D" id="3.60.10.10">
    <property type="entry name" value="Endonuclease/exonuclease/phosphatase"/>
    <property type="match status" value="1"/>
</dbReference>
<reference evidence="1 2" key="1">
    <citation type="journal article" date="2016" name="Mol. Biol. Evol.">
        <title>Comparative Genomics of Early-Diverging Mushroom-Forming Fungi Provides Insights into the Origins of Lignocellulose Decay Capabilities.</title>
        <authorList>
            <person name="Nagy L.G."/>
            <person name="Riley R."/>
            <person name="Tritt A."/>
            <person name="Adam C."/>
            <person name="Daum C."/>
            <person name="Floudas D."/>
            <person name="Sun H."/>
            <person name="Yadav J.S."/>
            <person name="Pangilinan J."/>
            <person name="Larsson K.H."/>
            <person name="Matsuura K."/>
            <person name="Barry K."/>
            <person name="Labutti K."/>
            <person name="Kuo R."/>
            <person name="Ohm R.A."/>
            <person name="Bhattacharya S.S."/>
            <person name="Shirouzu T."/>
            <person name="Yoshinaga Y."/>
            <person name="Martin F.M."/>
            <person name="Grigoriev I.V."/>
            <person name="Hibbett D.S."/>
        </authorList>
    </citation>
    <scope>NUCLEOTIDE SEQUENCE [LARGE SCALE GENOMIC DNA]</scope>
    <source>
        <strain evidence="1 2">CBS 109695</strain>
    </source>
</reference>
<feature type="non-terminal residue" evidence="1">
    <location>
        <position position="119"/>
    </location>
</feature>
<dbReference type="STRING" id="436010.A0A166F4F3"/>
<gene>
    <name evidence="1" type="ORF">FIBSPDRAFT_748810</name>
</gene>
<dbReference type="SUPFAM" id="SSF56219">
    <property type="entry name" value="DNase I-like"/>
    <property type="match status" value="1"/>
</dbReference>
<evidence type="ECO:0008006" key="3">
    <source>
        <dbReference type="Google" id="ProtNLM"/>
    </source>
</evidence>
<proteinExistence type="predicted"/>
<dbReference type="Proteomes" id="UP000076532">
    <property type="component" value="Unassembled WGS sequence"/>
</dbReference>
<evidence type="ECO:0000313" key="1">
    <source>
        <dbReference type="EMBL" id="KZP16425.1"/>
    </source>
</evidence>
<dbReference type="AlphaFoldDB" id="A0A166F4F3"/>
<evidence type="ECO:0000313" key="2">
    <source>
        <dbReference type="Proteomes" id="UP000076532"/>
    </source>
</evidence>
<protein>
    <recommendedName>
        <fullName evidence="3">Endonuclease/exonuclease/phosphatase domain-containing protein</fullName>
    </recommendedName>
</protein>
<organism evidence="1 2">
    <name type="scientific">Athelia psychrophila</name>
    <dbReference type="NCBI Taxonomy" id="1759441"/>
    <lineage>
        <taxon>Eukaryota</taxon>
        <taxon>Fungi</taxon>
        <taxon>Dikarya</taxon>
        <taxon>Basidiomycota</taxon>
        <taxon>Agaricomycotina</taxon>
        <taxon>Agaricomycetes</taxon>
        <taxon>Agaricomycetidae</taxon>
        <taxon>Atheliales</taxon>
        <taxon>Atheliaceae</taxon>
        <taxon>Athelia</taxon>
    </lineage>
</organism>